<accession>A0A8H3J2X5</accession>
<dbReference type="Gene3D" id="3.40.630.30">
    <property type="match status" value="1"/>
</dbReference>
<organism evidence="2 3">
    <name type="scientific">Alectoria fallacina</name>
    <dbReference type="NCBI Taxonomy" id="1903189"/>
    <lineage>
        <taxon>Eukaryota</taxon>
        <taxon>Fungi</taxon>
        <taxon>Dikarya</taxon>
        <taxon>Ascomycota</taxon>
        <taxon>Pezizomycotina</taxon>
        <taxon>Lecanoromycetes</taxon>
        <taxon>OSLEUM clade</taxon>
        <taxon>Lecanoromycetidae</taxon>
        <taxon>Lecanorales</taxon>
        <taxon>Lecanorineae</taxon>
        <taxon>Parmeliaceae</taxon>
        <taxon>Alectoria</taxon>
    </lineage>
</organism>
<dbReference type="SUPFAM" id="SSF55729">
    <property type="entry name" value="Acyl-CoA N-acyltransferases (Nat)"/>
    <property type="match status" value="1"/>
</dbReference>
<dbReference type="OrthoDB" id="61870at2759"/>
<reference evidence="2" key="1">
    <citation type="submission" date="2021-03" db="EMBL/GenBank/DDBJ databases">
        <authorList>
            <person name="Tagirdzhanova G."/>
        </authorList>
    </citation>
    <scope>NUCLEOTIDE SEQUENCE</scope>
</reference>
<sequence length="144" mass="15944">MAPSTIINQTTLPEGYHFSKFRREEMEFVISRTDTPRTEETLARLGCLALRYRAPSAGDAEKTRAEGEGKREGGEEKGELIAWAFLGVDCSLSSLHVEPQHRGKGLAKSVTRKLFEELAKDPLSVGFRPLEGHTVADGVKTRTE</sequence>
<dbReference type="InterPro" id="IPR013653">
    <property type="entry name" value="GCN5-like_dom"/>
</dbReference>
<evidence type="ECO:0000313" key="3">
    <source>
        <dbReference type="Proteomes" id="UP000664203"/>
    </source>
</evidence>
<dbReference type="EMBL" id="CAJPDR010000557">
    <property type="protein sequence ID" value="CAF9939593.1"/>
    <property type="molecule type" value="Genomic_DNA"/>
</dbReference>
<keyword evidence="3" id="KW-1185">Reference proteome</keyword>
<dbReference type="GO" id="GO:0016747">
    <property type="term" value="F:acyltransferase activity, transferring groups other than amino-acyl groups"/>
    <property type="evidence" value="ECO:0007669"/>
    <property type="project" value="InterPro"/>
</dbReference>
<dbReference type="PANTHER" id="PTHR20958:SF6">
    <property type="entry name" value="GLYCINE N-ACYLTRANSFERASE-LIKE PROTEIN"/>
    <property type="match status" value="1"/>
</dbReference>
<dbReference type="AlphaFoldDB" id="A0A8H3J2X5"/>
<dbReference type="PANTHER" id="PTHR20958">
    <property type="entry name" value="GLYCINE N-ACYLTRANSFERASE-LIKE PROTEIN"/>
    <property type="match status" value="1"/>
</dbReference>
<protein>
    <recommendedName>
        <fullName evidence="1">GCN5-related N-acetyltransferase Rv2170-like domain-containing protein</fullName>
    </recommendedName>
</protein>
<name>A0A8H3J2X5_9LECA</name>
<proteinExistence type="predicted"/>
<dbReference type="Proteomes" id="UP000664203">
    <property type="component" value="Unassembled WGS sequence"/>
</dbReference>
<dbReference type="InterPro" id="IPR053225">
    <property type="entry name" value="Acyl-CoA_N-acyltransferase"/>
</dbReference>
<feature type="domain" description="GCN5-related N-acetyltransferase Rv2170-like" evidence="1">
    <location>
        <begin position="76"/>
        <end position="120"/>
    </location>
</feature>
<gene>
    <name evidence="2" type="ORF">ALECFALPRED_008189</name>
</gene>
<comment type="caution">
    <text evidence="2">The sequence shown here is derived from an EMBL/GenBank/DDBJ whole genome shotgun (WGS) entry which is preliminary data.</text>
</comment>
<evidence type="ECO:0000313" key="2">
    <source>
        <dbReference type="EMBL" id="CAF9939593.1"/>
    </source>
</evidence>
<dbReference type="InterPro" id="IPR016181">
    <property type="entry name" value="Acyl_CoA_acyltransferase"/>
</dbReference>
<evidence type="ECO:0000259" key="1">
    <source>
        <dbReference type="Pfam" id="PF08445"/>
    </source>
</evidence>
<dbReference type="Pfam" id="PF08445">
    <property type="entry name" value="FR47"/>
    <property type="match status" value="1"/>
</dbReference>